<dbReference type="EMBL" id="AMGV01000004">
    <property type="protein sequence ID" value="KEF58716.1"/>
    <property type="molecule type" value="Genomic_DNA"/>
</dbReference>
<evidence type="ECO:0000256" key="4">
    <source>
        <dbReference type="ARBA" id="ARBA00023136"/>
    </source>
</evidence>
<dbReference type="AlphaFoldDB" id="A0A072PFU1"/>
<evidence type="ECO:0000256" key="2">
    <source>
        <dbReference type="ARBA" id="ARBA00022692"/>
    </source>
</evidence>
<name>A0A072PFU1_9EURO</name>
<reference evidence="6 7" key="1">
    <citation type="submission" date="2013-03" db="EMBL/GenBank/DDBJ databases">
        <title>The Genome Sequence of Exophiala aquamarina CBS 119918.</title>
        <authorList>
            <consortium name="The Broad Institute Genomics Platform"/>
            <person name="Cuomo C."/>
            <person name="de Hoog S."/>
            <person name="Gorbushina A."/>
            <person name="Walker B."/>
            <person name="Young S.K."/>
            <person name="Zeng Q."/>
            <person name="Gargeya S."/>
            <person name="Fitzgerald M."/>
            <person name="Haas B."/>
            <person name="Abouelleil A."/>
            <person name="Allen A.W."/>
            <person name="Alvarado L."/>
            <person name="Arachchi H.M."/>
            <person name="Berlin A.M."/>
            <person name="Chapman S.B."/>
            <person name="Gainer-Dewar J."/>
            <person name="Goldberg J."/>
            <person name="Griggs A."/>
            <person name="Gujja S."/>
            <person name="Hansen M."/>
            <person name="Howarth C."/>
            <person name="Imamovic A."/>
            <person name="Ireland A."/>
            <person name="Larimer J."/>
            <person name="McCowan C."/>
            <person name="Murphy C."/>
            <person name="Pearson M."/>
            <person name="Poon T.W."/>
            <person name="Priest M."/>
            <person name="Roberts A."/>
            <person name="Saif S."/>
            <person name="Shea T."/>
            <person name="Sisk P."/>
            <person name="Sykes S."/>
            <person name="Wortman J."/>
            <person name="Nusbaum C."/>
            <person name="Birren B."/>
        </authorList>
    </citation>
    <scope>NUCLEOTIDE SEQUENCE [LARGE SCALE GENOMIC DNA]</scope>
    <source>
        <strain evidence="6 7">CBS 119918</strain>
    </source>
</reference>
<feature type="transmembrane region" description="Helical" evidence="5">
    <location>
        <begin position="33"/>
        <end position="55"/>
    </location>
</feature>
<proteinExistence type="predicted"/>
<dbReference type="Gene3D" id="1.20.1250.20">
    <property type="entry name" value="MFS general substrate transporter like domains"/>
    <property type="match status" value="1"/>
</dbReference>
<gene>
    <name evidence="6" type="ORF">A1O9_06642</name>
</gene>
<feature type="transmembrane region" description="Helical" evidence="5">
    <location>
        <begin position="75"/>
        <end position="95"/>
    </location>
</feature>
<dbReference type="InterPro" id="IPR036259">
    <property type="entry name" value="MFS_trans_sf"/>
</dbReference>
<dbReference type="RefSeq" id="XP_013261306.1">
    <property type="nucleotide sequence ID" value="XM_013405852.1"/>
</dbReference>
<evidence type="ECO:0000256" key="3">
    <source>
        <dbReference type="ARBA" id="ARBA00022989"/>
    </source>
</evidence>
<evidence type="ECO:0000256" key="5">
    <source>
        <dbReference type="SAM" id="Phobius"/>
    </source>
</evidence>
<keyword evidence="7" id="KW-1185">Reference proteome</keyword>
<dbReference type="OrthoDB" id="6612291at2759"/>
<dbReference type="GeneID" id="25281559"/>
<feature type="transmembrane region" description="Helical" evidence="5">
    <location>
        <begin position="107"/>
        <end position="124"/>
    </location>
</feature>
<comment type="subcellular location">
    <subcellularLocation>
        <location evidence="1">Membrane</location>
    </subcellularLocation>
</comment>
<protein>
    <submittedName>
        <fullName evidence="6">MFS transporter, SP family, general alpha glucoside:H+ symporter</fullName>
    </submittedName>
</protein>
<comment type="caution">
    <text evidence="6">The sequence shown here is derived from an EMBL/GenBank/DDBJ whole genome shotgun (WGS) entry which is preliminary data.</text>
</comment>
<accession>A0A072PFU1</accession>
<dbReference type="VEuPathDB" id="FungiDB:A1O9_06642"/>
<evidence type="ECO:0000313" key="6">
    <source>
        <dbReference type="EMBL" id="KEF58716.1"/>
    </source>
</evidence>
<keyword evidence="4 5" id="KW-0472">Membrane</keyword>
<evidence type="ECO:0000256" key="1">
    <source>
        <dbReference type="ARBA" id="ARBA00004370"/>
    </source>
</evidence>
<dbReference type="HOGENOM" id="CLU_1643710_0_0_1"/>
<keyword evidence="3 5" id="KW-1133">Transmembrane helix</keyword>
<dbReference type="InterPro" id="IPR005828">
    <property type="entry name" value="MFS_sugar_transport-like"/>
</dbReference>
<dbReference type="SUPFAM" id="SSF103473">
    <property type="entry name" value="MFS general substrate transporter"/>
    <property type="match status" value="1"/>
</dbReference>
<dbReference type="STRING" id="1182545.A0A072PFU1"/>
<dbReference type="GO" id="GO:0016020">
    <property type="term" value="C:membrane"/>
    <property type="evidence" value="ECO:0007669"/>
    <property type="project" value="UniProtKB-SubCell"/>
</dbReference>
<organism evidence="6 7">
    <name type="scientific">Exophiala aquamarina CBS 119918</name>
    <dbReference type="NCBI Taxonomy" id="1182545"/>
    <lineage>
        <taxon>Eukaryota</taxon>
        <taxon>Fungi</taxon>
        <taxon>Dikarya</taxon>
        <taxon>Ascomycota</taxon>
        <taxon>Pezizomycotina</taxon>
        <taxon>Eurotiomycetes</taxon>
        <taxon>Chaetothyriomycetidae</taxon>
        <taxon>Chaetothyriales</taxon>
        <taxon>Herpotrichiellaceae</taxon>
        <taxon>Exophiala</taxon>
    </lineage>
</organism>
<dbReference type="GO" id="GO:0022857">
    <property type="term" value="F:transmembrane transporter activity"/>
    <property type="evidence" value="ECO:0007669"/>
    <property type="project" value="InterPro"/>
</dbReference>
<dbReference type="Pfam" id="PF00083">
    <property type="entry name" value="Sugar_tr"/>
    <property type="match status" value="1"/>
</dbReference>
<sequence>MGVMEDSRAFPSASWGALILSSHYSRSDISDQILAQVMETYCFFLMENFIALPAFTNEYGVLDEETGKHFITTPWQSALGMGGPVGAFISVFLAGHLTSKIGYHWETIWALIRINAFIFVLYFANSLGVMLASQLLEGIPWGIFIANIYRTSWRVIILSTS</sequence>
<evidence type="ECO:0000313" key="7">
    <source>
        <dbReference type="Proteomes" id="UP000027920"/>
    </source>
</evidence>
<keyword evidence="2 5" id="KW-0812">Transmembrane</keyword>
<dbReference type="Proteomes" id="UP000027920">
    <property type="component" value="Unassembled WGS sequence"/>
</dbReference>